<organism evidence="2 3">
    <name type="scientific">Tigheibacillus halophilus</name>
    <dbReference type="NCBI Taxonomy" id="361280"/>
    <lineage>
        <taxon>Bacteria</taxon>
        <taxon>Bacillati</taxon>
        <taxon>Bacillota</taxon>
        <taxon>Bacilli</taxon>
        <taxon>Bacillales</taxon>
        <taxon>Bacillaceae</taxon>
        <taxon>Tigheibacillus</taxon>
    </lineage>
</organism>
<protein>
    <submittedName>
        <fullName evidence="2">Uncharacterized protein</fullName>
    </submittedName>
</protein>
<feature type="compositionally biased region" description="Basic and acidic residues" evidence="1">
    <location>
        <begin position="1"/>
        <end position="19"/>
    </location>
</feature>
<dbReference type="Gene3D" id="2.40.420.20">
    <property type="match status" value="1"/>
</dbReference>
<dbReference type="Proteomes" id="UP001281447">
    <property type="component" value="Unassembled WGS sequence"/>
</dbReference>
<dbReference type="EMBL" id="JAWDIP010000003">
    <property type="protein sequence ID" value="MDY0394195.1"/>
    <property type="molecule type" value="Genomic_DNA"/>
</dbReference>
<name>A0ABU5C541_9BACI</name>
<evidence type="ECO:0000256" key="1">
    <source>
        <dbReference type="SAM" id="MobiDB-lite"/>
    </source>
</evidence>
<evidence type="ECO:0000313" key="3">
    <source>
        <dbReference type="Proteomes" id="UP001281447"/>
    </source>
</evidence>
<comment type="caution">
    <text evidence="2">The sequence shown here is derived from an EMBL/GenBank/DDBJ whole genome shotgun (WGS) entry which is preliminary data.</text>
</comment>
<accession>A0ABU5C541</accession>
<proteinExistence type="predicted"/>
<reference evidence="2 3" key="1">
    <citation type="submission" date="2023-10" db="EMBL/GenBank/DDBJ databases">
        <title>Virgibacillus halophilus 5B73C genome.</title>
        <authorList>
            <person name="Miliotis G."/>
            <person name="Sengupta P."/>
            <person name="Hameed A."/>
            <person name="Chuvochina M."/>
            <person name="Mcdonagh F."/>
            <person name="Simpson A.C."/>
            <person name="Singh N.K."/>
            <person name="Rekha P.D."/>
            <person name="Raman K."/>
            <person name="Hugenholtz P."/>
            <person name="Venkateswaran K."/>
        </authorList>
    </citation>
    <scope>NUCLEOTIDE SEQUENCE [LARGE SCALE GENOMIC DNA]</scope>
    <source>
        <strain evidence="2 3">5B73C</strain>
    </source>
</reference>
<gene>
    <name evidence="2" type="ORF">RWE15_06495</name>
</gene>
<sequence>MAHEVKVKVEESQSDKSAVKADINQGDQIIIDGQLTITDQSKVKASERQE</sequence>
<evidence type="ECO:0000313" key="2">
    <source>
        <dbReference type="EMBL" id="MDY0394195.1"/>
    </source>
</evidence>
<feature type="region of interest" description="Disordered" evidence="1">
    <location>
        <begin position="1"/>
        <end position="20"/>
    </location>
</feature>
<keyword evidence="3" id="KW-1185">Reference proteome</keyword>